<organism evidence="2 3">
    <name type="scientific">Marasmius oreades</name>
    <name type="common">fairy-ring Marasmius</name>
    <dbReference type="NCBI Taxonomy" id="181124"/>
    <lineage>
        <taxon>Eukaryota</taxon>
        <taxon>Fungi</taxon>
        <taxon>Dikarya</taxon>
        <taxon>Basidiomycota</taxon>
        <taxon>Agaricomycotina</taxon>
        <taxon>Agaricomycetes</taxon>
        <taxon>Agaricomycetidae</taxon>
        <taxon>Agaricales</taxon>
        <taxon>Marasmiineae</taxon>
        <taxon>Marasmiaceae</taxon>
        <taxon>Marasmius</taxon>
    </lineage>
</organism>
<dbReference type="InterPro" id="IPR050983">
    <property type="entry name" value="GST_Omega/HSP26"/>
</dbReference>
<protein>
    <recommendedName>
        <fullName evidence="1">GST N-terminal domain-containing protein</fullName>
    </recommendedName>
</protein>
<dbReference type="PANTHER" id="PTHR43968:SF6">
    <property type="entry name" value="GLUTATHIONE S-TRANSFERASE OMEGA"/>
    <property type="match status" value="1"/>
</dbReference>
<dbReference type="KEGG" id="more:E1B28_002842"/>
<dbReference type="Gene3D" id="1.20.1050.10">
    <property type="match status" value="1"/>
</dbReference>
<dbReference type="RefSeq" id="XP_043003397.1">
    <property type="nucleotide sequence ID" value="XM_043159791.1"/>
</dbReference>
<dbReference type="PROSITE" id="PS50404">
    <property type="entry name" value="GST_NTER"/>
    <property type="match status" value="1"/>
</dbReference>
<dbReference type="SUPFAM" id="SSF47616">
    <property type="entry name" value="GST C-terminal domain-like"/>
    <property type="match status" value="1"/>
</dbReference>
<dbReference type="InterPro" id="IPR054416">
    <property type="entry name" value="GST_UstS-like_C"/>
</dbReference>
<evidence type="ECO:0000313" key="3">
    <source>
        <dbReference type="Proteomes" id="UP001049176"/>
    </source>
</evidence>
<dbReference type="OrthoDB" id="4951845at2759"/>
<name>A0A9P7UNH1_9AGAR</name>
<accession>A0A9P7UNH1</accession>
<dbReference type="InterPro" id="IPR036282">
    <property type="entry name" value="Glutathione-S-Trfase_C_sf"/>
</dbReference>
<dbReference type="AlphaFoldDB" id="A0A9P7UNH1"/>
<dbReference type="Pfam" id="PF22041">
    <property type="entry name" value="GST_C_7"/>
    <property type="match status" value="1"/>
</dbReference>
<dbReference type="Gene3D" id="3.40.30.10">
    <property type="entry name" value="Glutaredoxin"/>
    <property type="match status" value="1"/>
</dbReference>
<keyword evidence="3" id="KW-1185">Reference proteome</keyword>
<reference evidence="2" key="1">
    <citation type="journal article" date="2021" name="Genome Biol. Evol.">
        <title>The assembled and annotated genome of the fairy-ring fungus Marasmius oreades.</title>
        <authorList>
            <person name="Hiltunen M."/>
            <person name="Ament-Velasquez S.L."/>
            <person name="Johannesson H."/>
        </authorList>
    </citation>
    <scope>NUCLEOTIDE SEQUENCE</scope>
    <source>
        <strain evidence="2">03SP1</strain>
    </source>
</reference>
<dbReference type="PANTHER" id="PTHR43968">
    <property type="match status" value="1"/>
</dbReference>
<sequence>MITLYDAGPTLFPDTSLGVSPYTRRVILTLNYKKLPYKIVEITLDKIESTAKSIGAPPTRTDPKDGTPKYTVPIIQNSETGQVVSESLRIIEYLDETYPDTPRVMPPGTWILQYMFAETMFKPMLPLSPVMRPKLNEKFWTPEFIAGQRRVFGDEFMDSTLLSPEEESAAWKTARASYDSLGEAYGKQTSPYIMGGDGPSVADFIVVGFLWFINMTYGEESEEWKEVCSWSGGRMGVLCSEVVSRCGRKLL</sequence>
<proteinExistence type="predicted"/>
<feature type="domain" description="GST N-terminal" evidence="1">
    <location>
        <begin position="10"/>
        <end position="102"/>
    </location>
</feature>
<evidence type="ECO:0000259" key="1">
    <source>
        <dbReference type="PROSITE" id="PS50404"/>
    </source>
</evidence>
<dbReference type="SUPFAM" id="SSF52833">
    <property type="entry name" value="Thioredoxin-like"/>
    <property type="match status" value="1"/>
</dbReference>
<dbReference type="InterPro" id="IPR036249">
    <property type="entry name" value="Thioredoxin-like_sf"/>
</dbReference>
<evidence type="ECO:0000313" key="2">
    <source>
        <dbReference type="EMBL" id="KAG7086926.1"/>
    </source>
</evidence>
<dbReference type="GO" id="GO:0005737">
    <property type="term" value="C:cytoplasm"/>
    <property type="evidence" value="ECO:0007669"/>
    <property type="project" value="TreeGrafter"/>
</dbReference>
<comment type="caution">
    <text evidence="2">The sequence shown here is derived from an EMBL/GenBank/DDBJ whole genome shotgun (WGS) entry which is preliminary data.</text>
</comment>
<gene>
    <name evidence="2" type="ORF">E1B28_002842</name>
</gene>
<dbReference type="Proteomes" id="UP001049176">
    <property type="component" value="Chromosome 10"/>
</dbReference>
<dbReference type="EMBL" id="CM032190">
    <property type="protein sequence ID" value="KAG7086926.1"/>
    <property type="molecule type" value="Genomic_DNA"/>
</dbReference>
<dbReference type="Pfam" id="PF13409">
    <property type="entry name" value="GST_N_2"/>
    <property type="match status" value="1"/>
</dbReference>
<dbReference type="GeneID" id="66071918"/>
<dbReference type="InterPro" id="IPR004045">
    <property type="entry name" value="Glutathione_S-Trfase_N"/>
</dbReference>